<reference evidence="2" key="2">
    <citation type="submission" date="2016-11" db="UniProtKB">
        <authorList>
            <consortium name="WormBaseParasite"/>
        </authorList>
    </citation>
    <scope>IDENTIFICATION</scope>
</reference>
<dbReference type="AlphaFoldDB" id="A0A1I7VYE0"/>
<dbReference type="WBParaSite" id="EN70_7655">
    <property type="protein sequence ID" value="EN70_7655"/>
    <property type="gene ID" value="EN70_7655"/>
</dbReference>
<evidence type="ECO:0000313" key="2">
    <source>
        <dbReference type="WBParaSite" id="EN70_7655"/>
    </source>
</evidence>
<name>A0A1I7VYE0_LOALO</name>
<protein>
    <submittedName>
        <fullName evidence="2">Uncharacterized protein</fullName>
    </submittedName>
</protein>
<dbReference type="Proteomes" id="UP000095285">
    <property type="component" value="Unassembled WGS sequence"/>
</dbReference>
<evidence type="ECO:0000313" key="1">
    <source>
        <dbReference type="Proteomes" id="UP000095285"/>
    </source>
</evidence>
<sequence>MIGIHESPTEDDDERAIDHFNKTIIKLDGRYEVCWSWKDSKQRLSNNYGLCIGRLKNLVRRLNSSSHLHDYDNTIKDQLLKGVIEEVNETCELDETESERSITNRIQEVTDSPTNYNKVKGKEIEVTDGPIASRTRKAQQQSTPAGNTVKDNSNSLTKALFVMTILSLMSTQAIATKNCNWTSGIPFSIPERWSCDNKTNHTMINLNCGFNNSYLMKKNIILDVNNNIDDKSIANLNQTQETTKRLLLMEISLEETFNQKCEVSIYLCFSQTRIHPITQEMLQQRNDVIARRDSRLGQLLVAPCKTNGITLKNIEFSGGLKGKFEIERINAELELTKFTFNKYHYPPYKFSRTHSLNNVTKGSVIKLNTFSYTPEELSVELLH</sequence>
<keyword evidence="1" id="KW-1185">Reference proteome</keyword>
<proteinExistence type="predicted"/>
<accession>A0A1I7VYE0</accession>
<organism evidence="1 2">
    <name type="scientific">Loa loa</name>
    <name type="common">Eye worm</name>
    <name type="synonym">Filaria loa</name>
    <dbReference type="NCBI Taxonomy" id="7209"/>
    <lineage>
        <taxon>Eukaryota</taxon>
        <taxon>Metazoa</taxon>
        <taxon>Ecdysozoa</taxon>
        <taxon>Nematoda</taxon>
        <taxon>Chromadorea</taxon>
        <taxon>Rhabditida</taxon>
        <taxon>Spirurina</taxon>
        <taxon>Spiruromorpha</taxon>
        <taxon>Filarioidea</taxon>
        <taxon>Onchocercidae</taxon>
        <taxon>Loa</taxon>
    </lineage>
</organism>
<reference evidence="1" key="1">
    <citation type="submission" date="2012-04" db="EMBL/GenBank/DDBJ databases">
        <title>The Genome Sequence of Loa loa.</title>
        <authorList>
            <consortium name="The Broad Institute Genome Sequencing Platform"/>
            <consortium name="Broad Institute Genome Sequencing Center for Infectious Disease"/>
            <person name="Nutman T.B."/>
            <person name="Fink D.L."/>
            <person name="Russ C."/>
            <person name="Young S."/>
            <person name="Zeng Q."/>
            <person name="Gargeya S."/>
            <person name="Alvarado L."/>
            <person name="Berlin A."/>
            <person name="Chapman S.B."/>
            <person name="Chen Z."/>
            <person name="Freedman E."/>
            <person name="Gellesch M."/>
            <person name="Goldberg J."/>
            <person name="Griggs A."/>
            <person name="Gujja S."/>
            <person name="Heilman E.R."/>
            <person name="Heiman D."/>
            <person name="Howarth C."/>
            <person name="Mehta T."/>
            <person name="Neiman D."/>
            <person name="Pearson M."/>
            <person name="Roberts A."/>
            <person name="Saif S."/>
            <person name="Shea T."/>
            <person name="Shenoy N."/>
            <person name="Sisk P."/>
            <person name="Stolte C."/>
            <person name="Sykes S."/>
            <person name="White J."/>
            <person name="Yandava C."/>
            <person name="Haas B."/>
            <person name="Henn M.R."/>
            <person name="Nusbaum C."/>
            <person name="Birren B."/>
        </authorList>
    </citation>
    <scope>NUCLEOTIDE SEQUENCE [LARGE SCALE GENOMIC DNA]</scope>
</reference>